<evidence type="ECO:0000313" key="1">
    <source>
        <dbReference type="EMBL" id="KAG2635380.1"/>
    </source>
</evidence>
<sequence>MGPQDRYLQLQDLHLLNVLGLFVHARVKLIGESVDRMIGESVDRQFIKEEILLYSCAGRKARPTVIYLK</sequence>
<evidence type="ECO:0000313" key="2">
    <source>
        <dbReference type="Proteomes" id="UP000823388"/>
    </source>
</evidence>
<dbReference type="EMBL" id="CM029040">
    <property type="protein sequence ID" value="KAG2635380.1"/>
    <property type="molecule type" value="Genomic_DNA"/>
</dbReference>
<accession>A0A8T0VJL3</accession>
<dbReference type="AlphaFoldDB" id="A0A8T0VJL3"/>
<gene>
    <name evidence="1" type="ORF">PVAP13_2NG351600</name>
</gene>
<dbReference type="Proteomes" id="UP000823388">
    <property type="component" value="Chromosome 2N"/>
</dbReference>
<protein>
    <submittedName>
        <fullName evidence="1">Uncharacterized protein</fullName>
    </submittedName>
</protein>
<keyword evidence="2" id="KW-1185">Reference proteome</keyword>
<organism evidence="1 2">
    <name type="scientific">Panicum virgatum</name>
    <name type="common">Blackwell switchgrass</name>
    <dbReference type="NCBI Taxonomy" id="38727"/>
    <lineage>
        <taxon>Eukaryota</taxon>
        <taxon>Viridiplantae</taxon>
        <taxon>Streptophyta</taxon>
        <taxon>Embryophyta</taxon>
        <taxon>Tracheophyta</taxon>
        <taxon>Spermatophyta</taxon>
        <taxon>Magnoliopsida</taxon>
        <taxon>Liliopsida</taxon>
        <taxon>Poales</taxon>
        <taxon>Poaceae</taxon>
        <taxon>PACMAD clade</taxon>
        <taxon>Panicoideae</taxon>
        <taxon>Panicodae</taxon>
        <taxon>Paniceae</taxon>
        <taxon>Panicinae</taxon>
        <taxon>Panicum</taxon>
        <taxon>Panicum sect. Hiantes</taxon>
    </lineage>
</organism>
<comment type="caution">
    <text evidence="1">The sequence shown here is derived from an EMBL/GenBank/DDBJ whole genome shotgun (WGS) entry which is preliminary data.</text>
</comment>
<reference evidence="1 2" key="1">
    <citation type="submission" date="2020-05" db="EMBL/GenBank/DDBJ databases">
        <title>WGS assembly of Panicum virgatum.</title>
        <authorList>
            <person name="Lovell J.T."/>
            <person name="Jenkins J."/>
            <person name="Shu S."/>
            <person name="Juenger T.E."/>
            <person name="Schmutz J."/>
        </authorList>
    </citation>
    <scope>NUCLEOTIDE SEQUENCE [LARGE SCALE GENOMIC DNA]</scope>
    <source>
        <strain evidence="2">cv. AP13</strain>
    </source>
</reference>
<proteinExistence type="predicted"/>
<name>A0A8T0VJL3_PANVG</name>